<evidence type="ECO:0000256" key="1">
    <source>
        <dbReference type="SAM" id="Phobius"/>
    </source>
</evidence>
<organism evidence="2 3">
    <name type="scientific">Pterulicium gracile</name>
    <dbReference type="NCBI Taxonomy" id="1884261"/>
    <lineage>
        <taxon>Eukaryota</taxon>
        <taxon>Fungi</taxon>
        <taxon>Dikarya</taxon>
        <taxon>Basidiomycota</taxon>
        <taxon>Agaricomycotina</taxon>
        <taxon>Agaricomycetes</taxon>
        <taxon>Agaricomycetidae</taxon>
        <taxon>Agaricales</taxon>
        <taxon>Pleurotineae</taxon>
        <taxon>Pterulaceae</taxon>
        <taxon>Pterulicium</taxon>
    </lineage>
</organism>
<reference evidence="2 3" key="1">
    <citation type="journal article" date="2019" name="Nat. Ecol. Evol.">
        <title>Megaphylogeny resolves global patterns of mushroom evolution.</title>
        <authorList>
            <person name="Varga T."/>
            <person name="Krizsan K."/>
            <person name="Foldi C."/>
            <person name="Dima B."/>
            <person name="Sanchez-Garcia M."/>
            <person name="Sanchez-Ramirez S."/>
            <person name="Szollosi G.J."/>
            <person name="Szarkandi J.G."/>
            <person name="Papp V."/>
            <person name="Albert L."/>
            <person name="Andreopoulos W."/>
            <person name="Angelini C."/>
            <person name="Antonin V."/>
            <person name="Barry K.W."/>
            <person name="Bougher N.L."/>
            <person name="Buchanan P."/>
            <person name="Buyck B."/>
            <person name="Bense V."/>
            <person name="Catcheside P."/>
            <person name="Chovatia M."/>
            <person name="Cooper J."/>
            <person name="Damon W."/>
            <person name="Desjardin D."/>
            <person name="Finy P."/>
            <person name="Geml J."/>
            <person name="Haridas S."/>
            <person name="Hughes K."/>
            <person name="Justo A."/>
            <person name="Karasinski D."/>
            <person name="Kautmanova I."/>
            <person name="Kiss B."/>
            <person name="Kocsube S."/>
            <person name="Kotiranta H."/>
            <person name="LaButti K.M."/>
            <person name="Lechner B.E."/>
            <person name="Liimatainen K."/>
            <person name="Lipzen A."/>
            <person name="Lukacs Z."/>
            <person name="Mihaltcheva S."/>
            <person name="Morgado L.N."/>
            <person name="Niskanen T."/>
            <person name="Noordeloos M.E."/>
            <person name="Ohm R.A."/>
            <person name="Ortiz-Santana B."/>
            <person name="Ovrebo C."/>
            <person name="Racz N."/>
            <person name="Riley R."/>
            <person name="Savchenko A."/>
            <person name="Shiryaev A."/>
            <person name="Soop K."/>
            <person name="Spirin V."/>
            <person name="Szebenyi C."/>
            <person name="Tomsovsky M."/>
            <person name="Tulloss R.E."/>
            <person name="Uehling J."/>
            <person name="Grigoriev I.V."/>
            <person name="Vagvolgyi C."/>
            <person name="Papp T."/>
            <person name="Martin F.M."/>
            <person name="Miettinen O."/>
            <person name="Hibbett D.S."/>
            <person name="Nagy L.G."/>
        </authorList>
    </citation>
    <scope>NUCLEOTIDE SEQUENCE [LARGE SCALE GENOMIC DNA]</scope>
    <source>
        <strain evidence="2 3">CBS 309.79</strain>
    </source>
</reference>
<evidence type="ECO:0000313" key="3">
    <source>
        <dbReference type="Proteomes" id="UP000305067"/>
    </source>
</evidence>
<accession>A0A5C3QA88</accession>
<keyword evidence="1" id="KW-0472">Membrane</keyword>
<keyword evidence="1" id="KW-1133">Transmembrane helix</keyword>
<feature type="transmembrane region" description="Helical" evidence="1">
    <location>
        <begin position="12"/>
        <end position="34"/>
    </location>
</feature>
<keyword evidence="1" id="KW-0812">Transmembrane</keyword>
<dbReference type="Proteomes" id="UP000305067">
    <property type="component" value="Unassembled WGS sequence"/>
</dbReference>
<keyword evidence="3" id="KW-1185">Reference proteome</keyword>
<evidence type="ECO:0000313" key="2">
    <source>
        <dbReference type="EMBL" id="TFK95373.1"/>
    </source>
</evidence>
<name>A0A5C3QA88_9AGAR</name>
<sequence length="52" mass="5693">MALPSSVEYASIQIPAFVYSINPVSILLLVCSLLPSYTLPPRCAILQTRIDN</sequence>
<gene>
    <name evidence="2" type="ORF">BDV98DRAFT_401748</name>
</gene>
<protein>
    <submittedName>
        <fullName evidence="2">Uncharacterized protein</fullName>
    </submittedName>
</protein>
<dbReference type="AlphaFoldDB" id="A0A5C3QA88"/>
<dbReference type="EMBL" id="ML178889">
    <property type="protein sequence ID" value="TFK95373.1"/>
    <property type="molecule type" value="Genomic_DNA"/>
</dbReference>
<proteinExistence type="predicted"/>